<feature type="domain" description="Cadherin" evidence="10">
    <location>
        <begin position="214"/>
        <end position="324"/>
    </location>
</feature>
<dbReference type="SUPFAM" id="SSF49313">
    <property type="entry name" value="Cadherin-like"/>
    <property type="match status" value="11"/>
</dbReference>
<dbReference type="HOGENOM" id="CLU_249151_0_0_1"/>
<dbReference type="OrthoDB" id="6252479at2759"/>
<proteinExistence type="predicted"/>
<keyword evidence="3" id="KW-0732">Signal</keyword>
<dbReference type="PROSITE" id="PS00232">
    <property type="entry name" value="CADHERIN_1"/>
    <property type="match status" value="6"/>
</dbReference>
<evidence type="ECO:0000256" key="6">
    <source>
        <dbReference type="ARBA" id="ARBA00022989"/>
    </source>
</evidence>
<dbReference type="GO" id="GO:0008013">
    <property type="term" value="F:beta-catenin binding"/>
    <property type="evidence" value="ECO:0007669"/>
    <property type="project" value="TreeGrafter"/>
</dbReference>
<dbReference type="GO" id="GO:0007156">
    <property type="term" value="P:homophilic cell adhesion via plasma membrane adhesion molecules"/>
    <property type="evidence" value="ECO:0007669"/>
    <property type="project" value="InterPro"/>
</dbReference>
<evidence type="ECO:0000313" key="12">
    <source>
        <dbReference type="Proteomes" id="UP000030746"/>
    </source>
</evidence>
<feature type="domain" description="Cadherin" evidence="10">
    <location>
        <begin position="736"/>
        <end position="835"/>
    </location>
</feature>
<dbReference type="RefSeq" id="XP_009055055.1">
    <property type="nucleotide sequence ID" value="XM_009056807.1"/>
</dbReference>
<evidence type="ECO:0000256" key="1">
    <source>
        <dbReference type="ARBA" id="ARBA00004167"/>
    </source>
</evidence>
<dbReference type="OMA" id="CYKWRVS"/>
<keyword evidence="4" id="KW-0677">Repeat</keyword>
<evidence type="ECO:0000256" key="3">
    <source>
        <dbReference type="ARBA" id="ARBA00022729"/>
    </source>
</evidence>
<gene>
    <name evidence="11" type="ORF">LOTGIDRAFT_161417</name>
</gene>
<keyword evidence="6 9" id="KW-1133">Transmembrane helix</keyword>
<dbReference type="STRING" id="225164.V4BYJ2"/>
<comment type="subcellular location">
    <subcellularLocation>
        <location evidence="1">Membrane</location>
        <topology evidence="1">Single-pass membrane protein</topology>
    </subcellularLocation>
</comment>
<evidence type="ECO:0000256" key="7">
    <source>
        <dbReference type="ARBA" id="ARBA00023136"/>
    </source>
</evidence>
<evidence type="ECO:0000259" key="10">
    <source>
        <dbReference type="PROSITE" id="PS50268"/>
    </source>
</evidence>
<keyword evidence="2 9" id="KW-0812">Transmembrane</keyword>
<feature type="domain" description="Cadherin" evidence="10">
    <location>
        <begin position="946"/>
        <end position="1042"/>
    </location>
</feature>
<dbReference type="InterPro" id="IPR002126">
    <property type="entry name" value="Cadherin-like_dom"/>
</dbReference>
<accession>V4BYJ2</accession>
<evidence type="ECO:0000256" key="8">
    <source>
        <dbReference type="PROSITE-ProRule" id="PRU00043"/>
    </source>
</evidence>
<dbReference type="PROSITE" id="PS50268">
    <property type="entry name" value="CADHERIN_2"/>
    <property type="match status" value="12"/>
</dbReference>
<evidence type="ECO:0000256" key="5">
    <source>
        <dbReference type="ARBA" id="ARBA00022837"/>
    </source>
</evidence>
<feature type="domain" description="Cadherin" evidence="10">
    <location>
        <begin position="547"/>
        <end position="626"/>
    </location>
</feature>
<feature type="domain" description="Cadherin" evidence="10">
    <location>
        <begin position="1260"/>
        <end position="1353"/>
    </location>
</feature>
<dbReference type="Proteomes" id="UP000030746">
    <property type="component" value="Unassembled WGS sequence"/>
</dbReference>
<feature type="domain" description="Cadherin" evidence="10">
    <location>
        <begin position="837"/>
        <end position="943"/>
    </location>
</feature>
<dbReference type="InterPro" id="IPR039808">
    <property type="entry name" value="Cadherin"/>
</dbReference>
<dbReference type="CTD" id="20238690"/>
<keyword evidence="5 8" id="KW-0106">Calcium</keyword>
<name>V4BYJ2_LOTGI</name>
<dbReference type="GO" id="GO:0016339">
    <property type="term" value="P:calcium-dependent cell-cell adhesion via plasma membrane cell adhesion molecules"/>
    <property type="evidence" value="ECO:0007669"/>
    <property type="project" value="TreeGrafter"/>
</dbReference>
<dbReference type="EMBL" id="KB201847">
    <property type="protein sequence ID" value="ESO94209.1"/>
    <property type="molecule type" value="Genomic_DNA"/>
</dbReference>
<dbReference type="Pfam" id="PF00028">
    <property type="entry name" value="Cadherin"/>
    <property type="match status" value="6"/>
</dbReference>
<feature type="domain" description="Cadherin" evidence="10">
    <location>
        <begin position="326"/>
        <end position="417"/>
    </location>
</feature>
<feature type="domain" description="Cadherin" evidence="10">
    <location>
        <begin position="1080"/>
        <end position="1158"/>
    </location>
</feature>
<reference evidence="11 12" key="1">
    <citation type="journal article" date="2013" name="Nature">
        <title>Insights into bilaterian evolution from three spiralian genomes.</title>
        <authorList>
            <person name="Simakov O."/>
            <person name="Marletaz F."/>
            <person name="Cho S.J."/>
            <person name="Edsinger-Gonzales E."/>
            <person name="Havlak P."/>
            <person name="Hellsten U."/>
            <person name="Kuo D.H."/>
            <person name="Larsson T."/>
            <person name="Lv J."/>
            <person name="Arendt D."/>
            <person name="Savage R."/>
            <person name="Osoegawa K."/>
            <person name="de Jong P."/>
            <person name="Grimwood J."/>
            <person name="Chapman J.A."/>
            <person name="Shapiro H."/>
            <person name="Aerts A."/>
            <person name="Otillar R.P."/>
            <person name="Terry A.Y."/>
            <person name="Boore J.L."/>
            <person name="Grigoriev I.V."/>
            <person name="Lindberg D.R."/>
            <person name="Seaver E.C."/>
            <person name="Weisblat D.A."/>
            <person name="Putnam N.H."/>
            <person name="Rokhsar D.S."/>
        </authorList>
    </citation>
    <scope>NUCLEOTIDE SEQUENCE [LARGE SCALE GENOMIC DNA]</scope>
</reference>
<feature type="domain" description="Cadherin" evidence="10">
    <location>
        <begin position="413"/>
        <end position="530"/>
    </location>
</feature>
<dbReference type="Gene3D" id="2.60.40.60">
    <property type="entry name" value="Cadherins"/>
    <property type="match status" value="12"/>
</dbReference>
<feature type="transmembrane region" description="Helical" evidence="9">
    <location>
        <begin position="1379"/>
        <end position="1402"/>
    </location>
</feature>
<dbReference type="PANTHER" id="PTHR24027:SF422">
    <property type="entry name" value="CADHERIN DOMAIN-CONTAINING PROTEIN"/>
    <property type="match status" value="1"/>
</dbReference>
<protein>
    <recommendedName>
        <fullName evidence="10">Cadherin domain-containing protein</fullName>
    </recommendedName>
</protein>
<dbReference type="GO" id="GO:0016477">
    <property type="term" value="P:cell migration"/>
    <property type="evidence" value="ECO:0007669"/>
    <property type="project" value="TreeGrafter"/>
</dbReference>
<dbReference type="GO" id="GO:0045296">
    <property type="term" value="F:cadherin binding"/>
    <property type="evidence" value="ECO:0007669"/>
    <property type="project" value="TreeGrafter"/>
</dbReference>
<evidence type="ECO:0000256" key="4">
    <source>
        <dbReference type="ARBA" id="ARBA00022737"/>
    </source>
</evidence>
<dbReference type="KEGG" id="lgi:LOTGIDRAFT_161417"/>
<feature type="domain" description="Cadherin" evidence="10">
    <location>
        <begin position="680"/>
        <end position="733"/>
    </location>
</feature>
<dbReference type="GO" id="GO:0016342">
    <property type="term" value="C:catenin complex"/>
    <property type="evidence" value="ECO:0007669"/>
    <property type="project" value="TreeGrafter"/>
</dbReference>
<evidence type="ECO:0000256" key="2">
    <source>
        <dbReference type="ARBA" id="ARBA00022692"/>
    </source>
</evidence>
<feature type="domain" description="Cadherin" evidence="10">
    <location>
        <begin position="155"/>
        <end position="213"/>
    </location>
</feature>
<dbReference type="SMART" id="SM00112">
    <property type="entry name" value="CA"/>
    <property type="match status" value="12"/>
</dbReference>
<dbReference type="GO" id="GO:0007043">
    <property type="term" value="P:cell-cell junction assembly"/>
    <property type="evidence" value="ECO:0007669"/>
    <property type="project" value="TreeGrafter"/>
</dbReference>
<feature type="domain" description="Cadherin" evidence="10">
    <location>
        <begin position="1159"/>
        <end position="1259"/>
    </location>
</feature>
<dbReference type="PANTHER" id="PTHR24027">
    <property type="entry name" value="CADHERIN-23"/>
    <property type="match status" value="1"/>
</dbReference>
<keyword evidence="7 9" id="KW-0472">Membrane</keyword>
<dbReference type="InterPro" id="IPR020894">
    <property type="entry name" value="Cadherin_CS"/>
</dbReference>
<organism evidence="11 12">
    <name type="scientific">Lottia gigantea</name>
    <name type="common">Giant owl limpet</name>
    <dbReference type="NCBI Taxonomy" id="225164"/>
    <lineage>
        <taxon>Eukaryota</taxon>
        <taxon>Metazoa</taxon>
        <taxon>Spiralia</taxon>
        <taxon>Lophotrochozoa</taxon>
        <taxon>Mollusca</taxon>
        <taxon>Gastropoda</taxon>
        <taxon>Patellogastropoda</taxon>
        <taxon>Lottioidea</taxon>
        <taxon>Lottiidae</taxon>
        <taxon>Lottia</taxon>
    </lineage>
</organism>
<dbReference type="GO" id="GO:0044331">
    <property type="term" value="P:cell-cell adhesion mediated by cadherin"/>
    <property type="evidence" value="ECO:0007669"/>
    <property type="project" value="TreeGrafter"/>
</dbReference>
<dbReference type="CDD" id="cd11304">
    <property type="entry name" value="Cadherin_repeat"/>
    <property type="match status" value="11"/>
</dbReference>
<dbReference type="GO" id="GO:0000902">
    <property type="term" value="P:cell morphogenesis"/>
    <property type="evidence" value="ECO:0007669"/>
    <property type="project" value="TreeGrafter"/>
</dbReference>
<dbReference type="GeneID" id="20238690"/>
<dbReference type="GO" id="GO:0005509">
    <property type="term" value="F:calcium ion binding"/>
    <property type="evidence" value="ECO:0007669"/>
    <property type="project" value="UniProtKB-UniRule"/>
</dbReference>
<evidence type="ECO:0000256" key="9">
    <source>
        <dbReference type="SAM" id="Phobius"/>
    </source>
</evidence>
<dbReference type="PRINTS" id="PR00205">
    <property type="entry name" value="CADHERIN"/>
</dbReference>
<evidence type="ECO:0000313" key="11">
    <source>
        <dbReference type="EMBL" id="ESO94209.1"/>
    </source>
</evidence>
<dbReference type="FunFam" id="2.60.40.60:FF:000020">
    <property type="entry name" value="Dachsous cadherin-related 1b"/>
    <property type="match status" value="1"/>
</dbReference>
<sequence>MDFSLNVPQESLIDTNFELIPQRRKIEVNGLNENNEVQVIVSDTKLLQSESSHITLKPYTIYVSSVLVQGSQSHVIPTKRMSHYFTVIIKVMMLKVETIYGGVKVHDSMLFKLEIVINETFDSISIEEEKPNGTRIDDFSLPGFKDFEFVDCPEFTFEQNTIYTNKILDRERGNSEYHCKIKATFEKDNQCTLRDVGSVIISIEDINDNPPVFPRQTYFGKVKENDPEAVVLFQDTSGKSVKITTADRDITPNNNITYTLSGGDDLPFSLTNNDRDAVIKVKRNSEIDKETKDNYIFIIEASDGINKNSATVTIEIIDVNEPAKFTKKNYTFNVSEDDSNVFVGYVIAVDEDKNEKYRKNKYNILSGSFGYFEITQNGSLYLKNTARQKQTLFFELIVSVSDENLPEERETTNVTIRVTDVNESPKFNQSLYNFLLLEGDACMDGMGQVYAYEIDFKDTDNSMFKFSIESNLFNVDPETGNITCKNSLDYERKTEYELEVKAVDKGSPPLSSTTKVLVKLEDANDNDPILDVGTNPVILCSNIRIKGKPITVVRASDADSGLNGQLTFSITKINGEDIFGIDDSGLVFVKEENNTLECNKNYTVEITCSDNGVNPRSVRRNLKVSVSAQGIKGLFKESEFFFNITEGVEYTNLPGLYFNQDVVSPTAQLFIEDRDAALHFSLRNKTLIINGIFDRENKTEYRIILKATETSGQSDIAVIRIHIIDVNDNPPVITDKNYIRYLSLYEGMKIGKLLIRVEASDADETKNTLFTYSLLTPNIPFIINSTTGNIITSEILDREKTSIYHLLVSVTDGNFTDVAYITVEIRDVNDNPPVIQDPGFKTINVTENLVHQAIPIKIRDEDSIGSININLNRNCPLSLNNPLSSNVQQSGSIATGELNFRKSLDYEEQTKYECIITATDGNYTTNKTLVINVVDVNDNSPVFHMIPEEIRVDAPINPGDILVDMINATDADSGSNSQIMFSVEPEEYYKINKNTGEIRFKSLQNDSNLVITITATDSGIPPKSSVAKINVTILNDRPKPEFIGLRDDLEVTENNVYQNLYTVKANISNITLANGERQCEFNYSIKGNSNFEIDEKGGNISLVKALDREELVSLDRLDRLSRLGLVVEAKTECGNFPVSSSTTLFITIMDENDNKPECKQQLQRIEILQSLSINDEVSKIEAKDDDGGYNGIQTYAATSTLEYFFINPKTGLISLKKKFPTSRKAEDYLISALVADPNNNLVCNISITVNPDNFNAPVFSQSKYTTSLDIGAKKGEVLVVDDLKASDKDNDTITYNLDPDERLFRINSSTNGPIITLTSDIKVDIQTVIILKVYAVDDVSPIKTGTCTIEIAIEGQFCLQESSYRGVKADAETATLFQILFYSMILALSLCVVLLVILCYKWRTSNRDKTKMEAYYKTAYLRPQNYDDVVGPGNNNGYTYADETNFDSGLDPYYSRQVNPIYVRASLMERARFDNLSPRSTVLEEPPPDYM</sequence>
<keyword evidence="12" id="KW-1185">Reference proteome</keyword>
<dbReference type="GO" id="GO:0005912">
    <property type="term" value="C:adherens junction"/>
    <property type="evidence" value="ECO:0007669"/>
    <property type="project" value="TreeGrafter"/>
</dbReference>
<dbReference type="InterPro" id="IPR015919">
    <property type="entry name" value="Cadherin-like_sf"/>
</dbReference>
<dbReference type="GO" id="GO:0034332">
    <property type="term" value="P:adherens junction organization"/>
    <property type="evidence" value="ECO:0007669"/>
    <property type="project" value="TreeGrafter"/>
</dbReference>